<proteinExistence type="inferred from homology"/>
<dbReference type="InterPro" id="IPR011009">
    <property type="entry name" value="Kinase-like_dom_sf"/>
</dbReference>
<dbReference type="KEGG" id="act:ACLA_053770"/>
<dbReference type="InterPro" id="IPR044095">
    <property type="entry name" value="ADCK2_dom"/>
</dbReference>
<dbReference type="GO" id="GO:0005739">
    <property type="term" value="C:mitochondrion"/>
    <property type="evidence" value="ECO:0007669"/>
    <property type="project" value="TreeGrafter"/>
</dbReference>
<dbReference type="PANTHER" id="PTHR45890">
    <property type="entry name" value="AARF DOMAIN CONTAINING KINASE 2 (PREDICTED)"/>
    <property type="match status" value="1"/>
</dbReference>
<dbReference type="HOGENOM" id="CLU_006533_6_0_1"/>
<dbReference type="Proteomes" id="UP000006701">
    <property type="component" value="Unassembled WGS sequence"/>
</dbReference>
<evidence type="ECO:0000256" key="1">
    <source>
        <dbReference type="ARBA" id="ARBA00009670"/>
    </source>
</evidence>
<dbReference type="AlphaFoldDB" id="A1C907"/>
<keyword evidence="4" id="KW-1185">Reference proteome</keyword>
<evidence type="ECO:0000313" key="4">
    <source>
        <dbReference type="Proteomes" id="UP000006701"/>
    </source>
</evidence>
<feature type="domain" description="ABC1 atypical kinase-like" evidence="2">
    <location>
        <begin position="296"/>
        <end position="443"/>
    </location>
</feature>
<dbReference type="SUPFAM" id="SSF56112">
    <property type="entry name" value="Protein kinase-like (PK-like)"/>
    <property type="match status" value="1"/>
</dbReference>
<reference evidence="3 4" key="1">
    <citation type="journal article" date="2008" name="PLoS Genet.">
        <title>Genomic islands in the pathogenic filamentous fungus Aspergillus fumigatus.</title>
        <authorList>
            <person name="Fedorova N.D."/>
            <person name="Khaldi N."/>
            <person name="Joardar V.S."/>
            <person name="Maiti R."/>
            <person name="Amedeo P."/>
            <person name="Anderson M.J."/>
            <person name="Crabtree J."/>
            <person name="Silva J.C."/>
            <person name="Badger J.H."/>
            <person name="Albarraq A."/>
            <person name="Angiuoli S."/>
            <person name="Bussey H."/>
            <person name="Bowyer P."/>
            <person name="Cotty P.J."/>
            <person name="Dyer P.S."/>
            <person name="Egan A."/>
            <person name="Galens K."/>
            <person name="Fraser-Liggett C.M."/>
            <person name="Haas B.J."/>
            <person name="Inman J.M."/>
            <person name="Kent R."/>
            <person name="Lemieux S."/>
            <person name="Malavazi I."/>
            <person name="Orvis J."/>
            <person name="Roemer T."/>
            <person name="Ronning C.M."/>
            <person name="Sundaram J.P."/>
            <person name="Sutton G."/>
            <person name="Turner G."/>
            <person name="Venter J.C."/>
            <person name="White O.R."/>
            <person name="Whitty B.R."/>
            <person name="Youngman P."/>
            <person name="Wolfe K.H."/>
            <person name="Goldman G.H."/>
            <person name="Wortman J.R."/>
            <person name="Jiang B."/>
            <person name="Denning D.W."/>
            <person name="Nierman W.C."/>
        </authorList>
    </citation>
    <scope>NUCLEOTIDE SEQUENCE [LARGE SCALE GENOMIC DNA]</scope>
    <source>
        <strain evidence="4">ATCC 1007 / CBS 513.65 / DSM 816 / NCTC 3887 / NRRL 1</strain>
    </source>
</reference>
<dbReference type="EMBL" id="DS027048">
    <property type="protein sequence ID" value="EAW13331.1"/>
    <property type="molecule type" value="Genomic_DNA"/>
</dbReference>
<gene>
    <name evidence="3" type="ORF">ACLA_053770</name>
</gene>
<dbReference type="GeneID" id="4707001"/>
<dbReference type="STRING" id="344612.A1C907"/>
<accession>A1C907</accession>
<dbReference type="Pfam" id="PF03109">
    <property type="entry name" value="ABC1"/>
    <property type="match status" value="2"/>
</dbReference>
<dbReference type="eggNOG" id="KOG1236">
    <property type="taxonomic scope" value="Eukaryota"/>
</dbReference>
<dbReference type="OrthoDB" id="1290869at2759"/>
<dbReference type="InterPro" id="IPR004147">
    <property type="entry name" value="ABC1_dom"/>
</dbReference>
<evidence type="ECO:0000313" key="3">
    <source>
        <dbReference type="EMBL" id="EAW13331.1"/>
    </source>
</evidence>
<protein>
    <submittedName>
        <fullName evidence="3">Ubiquinone biosynthesis protein, putative</fullName>
    </submittedName>
</protein>
<keyword evidence="3" id="KW-0830">Ubiquinone</keyword>
<dbReference type="RefSeq" id="XP_001274757.1">
    <property type="nucleotide sequence ID" value="XM_001274756.1"/>
</dbReference>
<sequence>MSAAFLFGRFCGSRVGGSPQLLARFATPFRSRINRIPSWPPGQWRRSQKRLPVGRTVLIASLTPAAFLELAENGDGQEKTGEMQMLEVSREEVRKNVSKDARGLNRLAQSLFVFWYYYVYDPIATGIRFVHLAIVFVPVILTAPTLWLGRRAHNGKGERTGAIWWYGFLVRSMERAGPAFIKLGQWAASRTDIFPPEMCAIMSSLHSNAPAHSLRDTKRTIRNAFNGLPFEDIFEEFYEEPLGVGAIAQVYKAKLKPSLAVTDDEVLTLEDKSFRGKVRKNVDVLVKSSPRRVPSSYVAVKVLHPRVERTIRRDLRIMSFFASLINAIPTMHWLSLPDEVHQFGEMMKLQLDLRIEASNLVIFRENFKSRSTAWFPYPYLDYTTREVLVEEFAQGIPLSTFLEAGGGVYQEEIANEGLDAFLHMLLIDNFVHADLHPGNIMVRFYQPSELDLSLRKKTRALDAPTAAEADVTETVLARLRPHAHNPTTWNAALAQLNAEGYCPQLIFIDTGLVTQLNEVNRKNFLDLFRAVAEFDGYKAGQLMVERCRQPDQVIDPEVFALRMQHLVLGIKSRTFALGNIKIGDVLSEVLSMIRSHHVRLEGDFVNVVISILLLEGIGRSLDPDLDLFKSALPILRQLGSSATLLSSVRSGDTSMLRVWVGLEARGLLQASIESVEQCVKYDMLSPNI</sequence>
<comment type="similarity">
    <text evidence="1">Belongs to the protein kinase superfamily. ADCK protein kinase family.</text>
</comment>
<feature type="domain" description="ABC1 atypical kinase-like" evidence="2">
    <location>
        <begin position="205"/>
        <end position="258"/>
    </location>
</feature>
<evidence type="ECO:0000259" key="2">
    <source>
        <dbReference type="Pfam" id="PF03109"/>
    </source>
</evidence>
<dbReference type="InterPro" id="IPR052402">
    <property type="entry name" value="ADCK_kinase"/>
</dbReference>
<organism evidence="3 4">
    <name type="scientific">Aspergillus clavatus (strain ATCC 1007 / CBS 513.65 / DSM 816 / NCTC 3887 / NRRL 1 / QM 1276 / 107)</name>
    <dbReference type="NCBI Taxonomy" id="344612"/>
    <lineage>
        <taxon>Eukaryota</taxon>
        <taxon>Fungi</taxon>
        <taxon>Dikarya</taxon>
        <taxon>Ascomycota</taxon>
        <taxon>Pezizomycotina</taxon>
        <taxon>Eurotiomycetes</taxon>
        <taxon>Eurotiomycetidae</taxon>
        <taxon>Eurotiales</taxon>
        <taxon>Aspergillaceae</taxon>
        <taxon>Aspergillus</taxon>
        <taxon>Aspergillus subgen. Fumigati</taxon>
    </lineage>
</organism>
<dbReference type="VEuPathDB" id="FungiDB:ACLA_053770"/>
<dbReference type="PANTHER" id="PTHR45890:SF1">
    <property type="entry name" value="AARF DOMAIN CONTAINING KINASE 2"/>
    <property type="match status" value="1"/>
</dbReference>
<dbReference type="OMA" id="SMVRTHH"/>
<name>A1C907_ASPCL</name>
<dbReference type="CDD" id="cd13971">
    <property type="entry name" value="ADCK2-like"/>
    <property type="match status" value="1"/>
</dbReference>